<dbReference type="Pfam" id="PF01266">
    <property type="entry name" value="DAO"/>
    <property type="match status" value="1"/>
</dbReference>
<dbReference type="Gene3D" id="3.30.9.10">
    <property type="entry name" value="D-Amino Acid Oxidase, subunit A, domain 2"/>
    <property type="match status" value="1"/>
</dbReference>
<accession>A0AAQ3RC60</accession>
<evidence type="ECO:0000313" key="2">
    <source>
        <dbReference type="EMBL" id="WPH03555.1"/>
    </source>
</evidence>
<dbReference type="SUPFAM" id="SSF51905">
    <property type="entry name" value="FAD/NAD(P)-binding domain"/>
    <property type="match status" value="1"/>
</dbReference>
<gene>
    <name evidence="2" type="ORF">R9X50_00643600</name>
</gene>
<dbReference type="AlphaFoldDB" id="A0AAQ3RC60"/>
<evidence type="ECO:0000259" key="1">
    <source>
        <dbReference type="Pfam" id="PF01266"/>
    </source>
</evidence>
<protein>
    <submittedName>
        <fullName evidence="2">FAD dependent oxidoreductase</fullName>
    </submittedName>
</protein>
<dbReference type="Gene3D" id="3.50.50.60">
    <property type="entry name" value="FAD/NAD(P)-binding domain"/>
    <property type="match status" value="1"/>
</dbReference>
<dbReference type="EMBL" id="CP138589">
    <property type="protein sequence ID" value="WPH03555.1"/>
    <property type="molecule type" value="Genomic_DNA"/>
</dbReference>
<dbReference type="Proteomes" id="UP001303373">
    <property type="component" value="Chromosome 10"/>
</dbReference>
<reference evidence="2 3" key="1">
    <citation type="submission" date="2023-11" db="EMBL/GenBank/DDBJ databases">
        <title>An acidophilic fungus is an integral part of prey digestion in a carnivorous sundew plant.</title>
        <authorList>
            <person name="Tsai I.J."/>
        </authorList>
    </citation>
    <scope>NUCLEOTIDE SEQUENCE [LARGE SCALE GENOMIC DNA]</scope>
    <source>
        <strain evidence="2">169a</strain>
    </source>
</reference>
<keyword evidence="3" id="KW-1185">Reference proteome</keyword>
<organism evidence="2 3">
    <name type="scientific">Acrodontium crateriforme</name>
    <dbReference type="NCBI Taxonomy" id="150365"/>
    <lineage>
        <taxon>Eukaryota</taxon>
        <taxon>Fungi</taxon>
        <taxon>Dikarya</taxon>
        <taxon>Ascomycota</taxon>
        <taxon>Pezizomycotina</taxon>
        <taxon>Dothideomycetes</taxon>
        <taxon>Dothideomycetidae</taxon>
        <taxon>Mycosphaerellales</taxon>
        <taxon>Teratosphaeriaceae</taxon>
        <taxon>Acrodontium</taxon>
    </lineage>
</organism>
<dbReference type="PANTHER" id="PTHR13847:SF213">
    <property type="entry name" value="DEPENDENT OXIDOREDUCTASE, PUTATIVE-RELATED"/>
    <property type="match status" value="1"/>
</dbReference>
<dbReference type="PANTHER" id="PTHR13847">
    <property type="entry name" value="SARCOSINE DEHYDROGENASE-RELATED"/>
    <property type="match status" value="1"/>
</dbReference>
<proteinExistence type="predicted"/>
<name>A0AAQ3RC60_9PEZI</name>
<feature type="domain" description="FAD dependent oxidoreductase" evidence="1">
    <location>
        <begin position="53"/>
        <end position="440"/>
    </location>
</feature>
<dbReference type="GO" id="GO:0005737">
    <property type="term" value="C:cytoplasm"/>
    <property type="evidence" value="ECO:0007669"/>
    <property type="project" value="TreeGrafter"/>
</dbReference>
<dbReference type="InterPro" id="IPR006076">
    <property type="entry name" value="FAD-dep_OxRdtase"/>
</dbReference>
<dbReference type="InterPro" id="IPR036188">
    <property type="entry name" value="FAD/NAD-bd_sf"/>
</dbReference>
<evidence type="ECO:0000313" key="3">
    <source>
        <dbReference type="Proteomes" id="UP001303373"/>
    </source>
</evidence>
<sequence length="481" mass="51924">MSSGYQRRLDALTEKLQKDPGLPVPNPTVSYWQLPPLESVARRQSAILPETSDVVIIGSGITGCSVARHLLTTSDSISVTLLEARETTSGATGRNGGHIQAVPEETYDELLPVLGLEATKDVIHFTLANVEALLQLAKTLSPELQSASEVRPVDSLTIFINDDKFAHLKQVVEALDRDDEKLAGRGKILDADTVREKFGFTNSKGGYLHPAGAAWPYRLITGLFAELLQQYPKRFHLEALTPVQAINTTEEGIYMIQTPRGEIRAKEIVHATNGHASHLNPGLRGPIFPARGQMTAQIPTTRFGVQGDKLSWGIEYGIGFDYITQSAQSGEIFLGGGFLQADMRGLGELGNINDDEQSTLALAHLNGIMNTVAGQGNEAHDEMKAAWTGIMGFTTDGLPLVGKLPREASLRSGDGEWIAAGFNGYGMVNTWLCGKHIADLILGKTDPEHVPAAYAISAERLAKMGANVAAERFLNHSLGLE</sequence>